<feature type="region of interest" description="Disordered" evidence="1">
    <location>
        <begin position="1"/>
        <end position="23"/>
    </location>
</feature>
<evidence type="ECO:0000256" key="1">
    <source>
        <dbReference type="SAM" id="MobiDB-lite"/>
    </source>
</evidence>
<dbReference type="VEuPathDB" id="FungiDB:PV08_04383"/>
<reference evidence="2 3" key="1">
    <citation type="submission" date="2015-01" db="EMBL/GenBank/DDBJ databases">
        <title>The Genome Sequence of Exophiala spinifera CBS89968.</title>
        <authorList>
            <consortium name="The Broad Institute Genomics Platform"/>
            <person name="Cuomo C."/>
            <person name="de Hoog S."/>
            <person name="Gorbushina A."/>
            <person name="Stielow B."/>
            <person name="Teixiera M."/>
            <person name="Abouelleil A."/>
            <person name="Chapman S.B."/>
            <person name="Priest M."/>
            <person name="Young S.K."/>
            <person name="Wortman J."/>
            <person name="Nusbaum C."/>
            <person name="Birren B."/>
        </authorList>
    </citation>
    <scope>NUCLEOTIDE SEQUENCE [LARGE SCALE GENOMIC DNA]</scope>
    <source>
        <strain evidence="2 3">CBS 89968</strain>
    </source>
</reference>
<organism evidence="2 3">
    <name type="scientific">Exophiala spinifera</name>
    <dbReference type="NCBI Taxonomy" id="91928"/>
    <lineage>
        <taxon>Eukaryota</taxon>
        <taxon>Fungi</taxon>
        <taxon>Dikarya</taxon>
        <taxon>Ascomycota</taxon>
        <taxon>Pezizomycotina</taxon>
        <taxon>Eurotiomycetes</taxon>
        <taxon>Chaetothyriomycetidae</taxon>
        <taxon>Chaetothyriales</taxon>
        <taxon>Herpotrichiellaceae</taxon>
        <taxon>Exophiala</taxon>
    </lineage>
</organism>
<sequence length="614" mass="68628">MIAHQYNGLPWSQRGLQGVQDSPCQVRPNPTILQQLYAPASQLSRVILRRVEKQNTLRDSTSSSDSTSSNSPSNDSPAESSLSSGSGSGSSSLTPPSRGPKKPLQWVIYSAPSQTDESLRDSQLSTNELAADRALQTRHSQRDTRPSIGIMLKPDSEEAATCFFFHHYTGSIYDENIHNGFATMWKPQFVRAGLDSPLRLVTSAFTVNITMMWCLQGCDTRPARKLMTKALTATRKAIQDPTPNKMDELLMTILIFDLYDSMVQHYIPLPVTSGKHKEGALALAQIRGKTNYDNPISAGLAKATRSTLLLHALRTRTRLIPGAEKLFEDSLLPINKGSELELIVVRIVNLQARQWELRTSQPGQQQGQRRRRPCDDRHVYYKYEAIIREAIALDDQLVEWRQSVTDPNWLPQYVHRDEVAPSIRAAGFYGDRCTVWQELIFAEIANYYAQSRLANLQIIRQAFADAPSPEEAQEGGVSATAAEREKEMRQILLTTNATVQRVVDAVCDSVPCHLGDTTVLTNPLYSDQMNVPFKTVKNPATRTVTTVPADLPLYKSRAAASGGWVLFPYVCGVLRLAEPEDDAVPIVLRDGQLDWIKGQVKRMQKTFLYCDPVW</sequence>
<dbReference type="HOGENOM" id="CLU_013866_3_0_1"/>
<dbReference type="Proteomes" id="UP000053328">
    <property type="component" value="Unassembled WGS sequence"/>
</dbReference>
<keyword evidence="3" id="KW-1185">Reference proteome</keyword>
<dbReference type="GeneID" id="27331466"/>
<proteinExistence type="predicted"/>
<gene>
    <name evidence="2" type="ORF">PV08_04383</name>
</gene>
<dbReference type="RefSeq" id="XP_016237408.1">
    <property type="nucleotide sequence ID" value="XM_016378731.1"/>
</dbReference>
<feature type="compositionally biased region" description="Low complexity" evidence="1">
    <location>
        <begin position="60"/>
        <end position="93"/>
    </location>
</feature>
<feature type="region of interest" description="Disordered" evidence="1">
    <location>
        <begin position="54"/>
        <end position="103"/>
    </location>
</feature>
<dbReference type="EMBL" id="KN847494">
    <property type="protein sequence ID" value="KIW17192.1"/>
    <property type="molecule type" value="Genomic_DNA"/>
</dbReference>
<name>A0A0D1ZWW9_9EURO</name>
<dbReference type="AlphaFoldDB" id="A0A0D1ZWW9"/>
<dbReference type="PANTHER" id="PTHR38791">
    <property type="entry name" value="ZN(II)2CYS6 TRANSCRIPTION FACTOR (EUROFUNG)-RELATED-RELATED"/>
    <property type="match status" value="1"/>
</dbReference>
<dbReference type="STRING" id="91928.A0A0D1ZWW9"/>
<dbReference type="OrthoDB" id="2991872at2759"/>
<dbReference type="PANTHER" id="PTHR38791:SF5">
    <property type="entry name" value="TRANSCRIPTION FACTOR DBAG-RELATED"/>
    <property type="match status" value="1"/>
</dbReference>
<evidence type="ECO:0000313" key="3">
    <source>
        <dbReference type="Proteomes" id="UP000053328"/>
    </source>
</evidence>
<evidence type="ECO:0000313" key="2">
    <source>
        <dbReference type="EMBL" id="KIW17192.1"/>
    </source>
</evidence>
<accession>A0A0D1ZWW9</accession>
<protein>
    <submittedName>
        <fullName evidence="2">Uncharacterized protein</fullName>
    </submittedName>
</protein>
<dbReference type="InterPro" id="IPR053175">
    <property type="entry name" value="DHMBA_Reg_Transcription_Factor"/>
</dbReference>